<dbReference type="EMBL" id="HBUE01056202">
    <property type="protein sequence ID" value="CAG6466577.1"/>
    <property type="molecule type" value="Transcribed_RNA"/>
</dbReference>
<evidence type="ECO:0000256" key="1">
    <source>
        <dbReference type="SAM" id="Phobius"/>
    </source>
</evidence>
<protein>
    <submittedName>
        <fullName evidence="2">(northern house mosquito) hypothetical protein</fullName>
    </submittedName>
</protein>
<dbReference type="EMBL" id="HBUE01056208">
    <property type="protein sequence ID" value="CAG6466584.1"/>
    <property type="molecule type" value="Transcribed_RNA"/>
</dbReference>
<keyword evidence="1" id="KW-0812">Transmembrane</keyword>
<keyword evidence="1" id="KW-0472">Membrane</keyword>
<dbReference type="EMBL" id="HBUE01252600">
    <property type="protein sequence ID" value="CAG6555030.1"/>
    <property type="molecule type" value="Transcribed_RNA"/>
</dbReference>
<organism evidence="2">
    <name type="scientific">Culex pipiens</name>
    <name type="common">House mosquito</name>
    <dbReference type="NCBI Taxonomy" id="7175"/>
    <lineage>
        <taxon>Eukaryota</taxon>
        <taxon>Metazoa</taxon>
        <taxon>Ecdysozoa</taxon>
        <taxon>Arthropoda</taxon>
        <taxon>Hexapoda</taxon>
        <taxon>Insecta</taxon>
        <taxon>Pterygota</taxon>
        <taxon>Neoptera</taxon>
        <taxon>Endopterygota</taxon>
        <taxon>Diptera</taxon>
        <taxon>Nematocera</taxon>
        <taxon>Culicoidea</taxon>
        <taxon>Culicidae</taxon>
        <taxon>Culicinae</taxon>
        <taxon>Culicini</taxon>
        <taxon>Culex</taxon>
        <taxon>Culex</taxon>
    </lineage>
</organism>
<dbReference type="EMBL" id="HBUE01147675">
    <property type="protein sequence ID" value="CAG6503769.1"/>
    <property type="molecule type" value="Transcribed_RNA"/>
</dbReference>
<dbReference type="EMBL" id="HBUE01252599">
    <property type="protein sequence ID" value="CAG6555028.1"/>
    <property type="molecule type" value="Transcribed_RNA"/>
</dbReference>
<dbReference type="AlphaFoldDB" id="A0A8D8B217"/>
<dbReference type="EMBL" id="HBUE01147676">
    <property type="protein sequence ID" value="CAG6503771.1"/>
    <property type="molecule type" value="Transcribed_RNA"/>
</dbReference>
<dbReference type="EMBL" id="HBUE01056206">
    <property type="protein sequence ID" value="CAG6466580.1"/>
    <property type="molecule type" value="Transcribed_RNA"/>
</dbReference>
<reference evidence="2" key="1">
    <citation type="submission" date="2021-05" db="EMBL/GenBank/DDBJ databases">
        <authorList>
            <person name="Alioto T."/>
            <person name="Alioto T."/>
            <person name="Gomez Garrido J."/>
        </authorList>
    </citation>
    <scope>NUCLEOTIDE SEQUENCE</scope>
</reference>
<feature type="transmembrane region" description="Helical" evidence="1">
    <location>
        <begin position="21"/>
        <end position="42"/>
    </location>
</feature>
<sequence>MIHSRQSTTQLDAYRSRVDHLIVPWELCIFILQSVLITLTHLHELEALERLNVISTVVHYTKRAGKLPCIKMWQLPQYKMVPPVHSHHQVVFQTVDERQLPKDTCAFSTSGQNETVPRVKQKIPLWKTKLSRQKSFCY</sequence>
<accession>A0A8D8B217</accession>
<dbReference type="EMBL" id="HBUE01056207">
    <property type="protein sequence ID" value="CAG6466582.1"/>
    <property type="molecule type" value="Transcribed_RNA"/>
</dbReference>
<proteinExistence type="predicted"/>
<evidence type="ECO:0000313" key="2">
    <source>
        <dbReference type="EMBL" id="CAG6466580.1"/>
    </source>
</evidence>
<name>A0A8D8B217_CULPI</name>
<keyword evidence="1" id="KW-1133">Transmembrane helix</keyword>